<proteinExistence type="predicted"/>
<keyword evidence="2" id="KW-1185">Reference proteome</keyword>
<evidence type="ECO:0000313" key="1">
    <source>
        <dbReference type="EMBL" id="CAG8818563.1"/>
    </source>
</evidence>
<feature type="non-terminal residue" evidence="1">
    <location>
        <position position="148"/>
    </location>
</feature>
<gene>
    <name evidence="1" type="ORF">RPERSI_LOCUS24941</name>
</gene>
<sequence length="148" mass="16854">QPTTSSQSQVEYVHLSYLWKNFKKKGFLDKAVKLLKEATMETSNTTIKFFVDIYKKELAYNTIARYHTAISEVHNPIDGNRIGYHPDIARTIISIYKKNPPPDAPDEVIDIVLYLDYIISLGDNDTMSILNLQKKTAFLLTLTSASKP</sequence>
<protein>
    <submittedName>
        <fullName evidence="1">16272_t:CDS:1</fullName>
    </submittedName>
</protein>
<organism evidence="1 2">
    <name type="scientific">Racocetra persica</name>
    <dbReference type="NCBI Taxonomy" id="160502"/>
    <lineage>
        <taxon>Eukaryota</taxon>
        <taxon>Fungi</taxon>
        <taxon>Fungi incertae sedis</taxon>
        <taxon>Mucoromycota</taxon>
        <taxon>Glomeromycotina</taxon>
        <taxon>Glomeromycetes</taxon>
        <taxon>Diversisporales</taxon>
        <taxon>Gigasporaceae</taxon>
        <taxon>Racocetra</taxon>
    </lineage>
</organism>
<accession>A0ACA9RZH6</accession>
<comment type="caution">
    <text evidence="1">The sequence shown here is derived from an EMBL/GenBank/DDBJ whole genome shotgun (WGS) entry which is preliminary data.</text>
</comment>
<reference evidence="1" key="1">
    <citation type="submission" date="2021-06" db="EMBL/GenBank/DDBJ databases">
        <authorList>
            <person name="Kallberg Y."/>
            <person name="Tangrot J."/>
            <person name="Rosling A."/>
        </authorList>
    </citation>
    <scope>NUCLEOTIDE SEQUENCE</scope>
    <source>
        <strain evidence="1">MA461A</strain>
    </source>
</reference>
<dbReference type="Proteomes" id="UP000789920">
    <property type="component" value="Unassembled WGS sequence"/>
</dbReference>
<dbReference type="EMBL" id="CAJVQC010081173">
    <property type="protein sequence ID" value="CAG8818563.1"/>
    <property type="molecule type" value="Genomic_DNA"/>
</dbReference>
<evidence type="ECO:0000313" key="2">
    <source>
        <dbReference type="Proteomes" id="UP000789920"/>
    </source>
</evidence>
<name>A0ACA9RZH6_9GLOM</name>
<feature type="non-terminal residue" evidence="1">
    <location>
        <position position="1"/>
    </location>
</feature>